<keyword evidence="2" id="KW-1133">Transmembrane helix</keyword>
<dbReference type="AlphaFoldDB" id="F2SB88"/>
<evidence type="ECO:0000313" key="3">
    <source>
        <dbReference type="EMBL" id="EGE00838.1"/>
    </source>
</evidence>
<keyword evidence="2" id="KW-0472">Membrane</keyword>
<accession>F2SB88</accession>
<feature type="region of interest" description="Disordered" evidence="1">
    <location>
        <begin position="1"/>
        <end position="93"/>
    </location>
</feature>
<keyword evidence="2" id="KW-0812">Transmembrane</keyword>
<evidence type="ECO:0000256" key="2">
    <source>
        <dbReference type="SAM" id="Phobius"/>
    </source>
</evidence>
<sequence length="237" mass="25324">MQTGSQTGKTDIFRPGRWGEKAGIGNEAGMEGCTSPRQSRRLRSLTPDALRLTSDGGDRLSAGMAAAPDQVCAPSNKGRRRRQRESDNAASRNFTGAPPLKLFIELSFSVLQYELHQNQAKQATRQRPPHVVAWIALASPLSAISSLLFGLCLLSSACPGPSLGKGVFLAFYKALASPVFPLLASLFPFLLLIYHTSYHSLAACQGTCSRTPSLPPLSLSCPYSAAAILFSTLTTAL</sequence>
<organism evidence="3 4">
    <name type="scientific">Trichophyton tonsurans (strain CBS 112818)</name>
    <name type="common">Scalp ringworm fungus</name>
    <dbReference type="NCBI Taxonomy" id="647933"/>
    <lineage>
        <taxon>Eukaryota</taxon>
        <taxon>Fungi</taxon>
        <taxon>Dikarya</taxon>
        <taxon>Ascomycota</taxon>
        <taxon>Pezizomycotina</taxon>
        <taxon>Eurotiomycetes</taxon>
        <taxon>Eurotiomycetidae</taxon>
        <taxon>Onygenales</taxon>
        <taxon>Arthrodermataceae</taxon>
        <taxon>Trichophyton</taxon>
    </lineage>
</organism>
<feature type="transmembrane region" description="Helical" evidence="2">
    <location>
        <begin position="169"/>
        <end position="193"/>
    </location>
</feature>
<protein>
    <submittedName>
        <fullName evidence="3">Uncharacterized protein</fullName>
    </submittedName>
</protein>
<evidence type="ECO:0000313" key="4">
    <source>
        <dbReference type="Proteomes" id="UP000009172"/>
    </source>
</evidence>
<gene>
    <name evidence="3" type="ORF">TESG_08143</name>
</gene>
<dbReference type="HOGENOM" id="CLU_1171340_0_0_1"/>
<dbReference type="Proteomes" id="UP000009172">
    <property type="component" value="Unassembled WGS sequence"/>
</dbReference>
<feature type="transmembrane region" description="Helical" evidence="2">
    <location>
        <begin position="131"/>
        <end position="157"/>
    </location>
</feature>
<keyword evidence="4" id="KW-1185">Reference proteome</keyword>
<reference evidence="4" key="1">
    <citation type="journal article" date="2012" name="MBio">
        <title>Comparative genome analysis of Trichophyton rubrum and related dermatophytes reveals candidate genes involved in infection.</title>
        <authorList>
            <person name="Martinez D.A."/>
            <person name="Oliver B.G."/>
            <person name="Graeser Y."/>
            <person name="Goldberg J.M."/>
            <person name="Li W."/>
            <person name="Martinez-Rossi N.M."/>
            <person name="Monod M."/>
            <person name="Shelest E."/>
            <person name="Barton R.C."/>
            <person name="Birch E."/>
            <person name="Brakhage A.A."/>
            <person name="Chen Z."/>
            <person name="Gurr S.J."/>
            <person name="Heiman D."/>
            <person name="Heitman J."/>
            <person name="Kosti I."/>
            <person name="Rossi A."/>
            <person name="Saif S."/>
            <person name="Samalova M."/>
            <person name="Saunders C.W."/>
            <person name="Shea T."/>
            <person name="Summerbell R.C."/>
            <person name="Xu J."/>
            <person name="Young S."/>
            <person name="Zeng Q."/>
            <person name="Birren B.W."/>
            <person name="Cuomo C.A."/>
            <person name="White T.C."/>
        </authorList>
    </citation>
    <scope>NUCLEOTIDE SEQUENCE [LARGE SCALE GENOMIC DNA]</scope>
    <source>
        <strain evidence="4">CBS 112818</strain>
    </source>
</reference>
<evidence type="ECO:0000256" key="1">
    <source>
        <dbReference type="SAM" id="MobiDB-lite"/>
    </source>
</evidence>
<feature type="compositionally biased region" description="Basic and acidic residues" evidence="1">
    <location>
        <begin position="11"/>
        <end position="20"/>
    </location>
</feature>
<proteinExistence type="predicted"/>
<dbReference type="EMBL" id="GG698557">
    <property type="protein sequence ID" value="EGE00838.1"/>
    <property type="molecule type" value="Genomic_DNA"/>
</dbReference>
<name>F2SB88_TRIT1</name>